<evidence type="ECO:0000313" key="2">
    <source>
        <dbReference type="Proteomes" id="UP000032266"/>
    </source>
</evidence>
<dbReference type="KEGG" id="gsn:YC6258_02817"/>
<dbReference type="HOGENOM" id="CLU_3328481_0_0_6"/>
<gene>
    <name evidence="1" type="ORF">YC6258_02817</name>
</gene>
<evidence type="ECO:0000313" key="1">
    <source>
        <dbReference type="EMBL" id="AJQ94855.1"/>
    </source>
</evidence>
<dbReference type="EMBL" id="CP007142">
    <property type="protein sequence ID" value="AJQ94855.1"/>
    <property type="molecule type" value="Genomic_DNA"/>
</dbReference>
<dbReference type="STRING" id="1445510.YC6258_02817"/>
<keyword evidence="2" id="KW-1185">Reference proteome</keyword>
<dbReference type="Proteomes" id="UP000032266">
    <property type="component" value="Chromosome"/>
</dbReference>
<organism evidence="1 2">
    <name type="scientific">Gynuella sunshinyii YC6258</name>
    <dbReference type="NCBI Taxonomy" id="1445510"/>
    <lineage>
        <taxon>Bacteria</taxon>
        <taxon>Pseudomonadati</taxon>
        <taxon>Pseudomonadota</taxon>
        <taxon>Gammaproteobacteria</taxon>
        <taxon>Oceanospirillales</taxon>
        <taxon>Saccharospirillaceae</taxon>
        <taxon>Gynuella</taxon>
    </lineage>
</organism>
<protein>
    <submittedName>
        <fullName evidence="1">Uncharacterized protein</fullName>
    </submittedName>
</protein>
<sequence>MPAVAVNISGRHYKEDELILNFLQNLKNKVGGKISDDA</sequence>
<accession>A0A0C5V5X6</accession>
<name>A0A0C5V5X6_9GAMM</name>
<proteinExistence type="predicted"/>
<dbReference type="AlphaFoldDB" id="A0A0C5V5X6"/>
<reference evidence="1 2" key="1">
    <citation type="submission" date="2014-01" db="EMBL/GenBank/DDBJ databases">
        <title>Full genme sequencing of cellulolytic bacterium Gynuella sunshinyii YC6258T gen. nov., sp. nov.</title>
        <authorList>
            <person name="Khan H."/>
            <person name="Chung E.J."/>
            <person name="Chung Y.R."/>
        </authorList>
    </citation>
    <scope>NUCLEOTIDE SEQUENCE [LARGE SCALE GENOMIC DNA]</scope>
    <source>
        <strain evidence="1 2">YC6258</strain>
    </source>
</reference>